<proteinExistence type="predicted"/>
<organism evidence="1 2">
    <name type="scientific">Candidatus Neptunichlamydia vexilliferae</name>
    <dbReference type="NCBI Taxonomy" id="1651774"/>
    <lineage>
        <taxon>Bacteria</taxon>
        <taxon>Pseudomonadati</taxon>
        <taxon>Chlamydiota</taxon>
        <taxon>Chlamydiia</taxon>
        <taxon>Parachlamydiales</taxon>
        <taxon>Simkaniaceae</taxon>
        <taxon>Candidatus Neptunichlamydia</taxon>
    </lineage>
</organism>
<evidence type="ECO:0000313" key="1">
    <source>
        <dbReference type="EMBL" id="MBF5058634.1"/>
    </source>
</evidence>
<dbReference type="PIRSF" id="PIRSF028744">
    <property type="entry name" value="Addict_mod_HI1419"/>
    <property type="match status" value="1"/>
</dbReference>
<protein>
    <recommendedName>
        <fullName evidence="3">Addiction module killer protein</fullName>
    </recommendedName>
</protein>
<dbReference type="NCBIfam" id="TIGR02683">
    <property type="entry name" value="upstrm_HI1419"/>
    <property type="match status" value="1"/>
</dbReference>
<evidence type="ECO:0008006" key="3">
    <source>
        <dbReference type="Google" id="ProtNLM"/>
    </source>
</evidence>
<sequence length="90" mass="10235">MGTVFRFSNSSDYKRIARLEVGNFGDAKAIKGCRGLYELRIHIGPGYRIYFGRQGNIMVILLSGGKKGTQRQDILKAGEYWQDYLENNRG</sequence>
<dbReference type="RefSeq" id="WP_228546937.1">
    <property type="nucleotide sequence ID" value="NZ_JAAEJV010000002.1"/>
</dbReference>
<accession>A0ABS0AWX0</accession>
<comment type="caution">
    <text evidence="1">The sequence shown here is derived from an EMBL/GenBank/DDBJ whole genome shotgun (WGS) entry which is preliminary data.</text>
</comment>
<name>A0ABS0AWX0_9BACT</name>
<dbReference type="Proteomes" id="UP001194714">
    <property type="component" value="Unassembled WGS sequence"/>
</dbReference>
<reference evidence="1 2" key="1">
    <citation type="submission" date="2020-01" db="EMBL/GenBank/DDBJ databases">
        <title>Draft genome sequence of Cand. Neptunochlamydia vexilliferae K9.</title>
        <authorList>
            <person name="Schulz F."/>
            <person name="Koestlbacher S."/>
            <person name="Wascher F."/>
            <person name="Pizzetti I."/>
            <person name="Horn M."/>
        </authorList>
    </citation>
    <scope>NUCLEOTIDE SEQUENCE [LARGE SCALE GENOMIC DNA]</scope>
    <source>
        <strain evidence="1 2">K9</strain>
    </source>
</reference>
<keyword evidence="2" id="KW-1185">Reference proteome</keyword>
<dbReference type="PANTHER" id="PTHR41791">
    <property type="entry name" value="SSL7039 PROTEIN"/>
    <property type="match status" value="1"/>
</dbReference>
<dbReference type="InterPro" id="IPR014056">
    <property type="entry name" value="TypeIITA-like_toxin_pred"/>
</dbReference>
<dbReference type="EMBL" id="JAAEJV010000002">
    <property type="protein sequence ID" value="MBF5058634.1"/>
    <property type="molecule type" value="Genomic_DNA"/>
</dbReference>
<gene>
    <name evidence="1" type="ORF">NEPTK9_000131</name>
</gene>
<dbReference type="PANTHER" id="PTHR41791:SF1">
    <property type="entry name" value="SSL7039 PROTEIN"/>
    <property type="match status" value="1"/>
</dbReference>
<evidence type="ECO:0000313" key="2">
    <source>
        <dbReference type="Proteomes" id="UP001194714"/>
    </source>
</evidence>